<dbReference type="GO" id="GO:0005634">
    <property type="term" value="C:nucleus"/>
    <property type="evidence" value="ECO:0007669"/>
    <property type="project" value="UniProtKB-SubCell"/>
</dbReference>
<organism evidence="8 9">
    <name type="scientific">Microdochium bolleyi</name>
    <dbReference type="NCBI Taxonomy" id="196109"/>
    <lineage>
        <taxon>Eukaryota</taxon>
        <taxon>Fungi</taxon>
        <taxon>Dikarya</taxon>
        <taxon>Ascomycota</taxon>
        <taxon>Pezizomycotina</taxon>
        <taxon>Sordariomycetes</taxon>
        <taxon>Xylariomycetidae</taxon>
        <taxon>Xylariales</taxon>
        <taxon>Microdochiaceae</taxon>
        <taxon>Microdochium</taxon>
    </lineage>
</organism>
<keyword evidence="3" id="KW-0677">Repeat</keyword>
<name>A0A136IV12_9PEZI</name>
<accession>A0A136IV12</accession>
<dbReference type="OrthoDB" id="654211at2759"/>
<dbReference type="Proteomes" id="UP000070501">
    <property type="component" value="Unassembled WGS sequence"/>
</dbReference>
<evidence type="ECO:0000256" key="5">
    <source>
        <dbReference type="ARBA" id="ARBA00022833"/>
    </source>
</evidence>
<keyword evidence="4" id="KW-0863">Zinc-finger</keyword>
<dbReference type="InterPro" id="IPR051059">
    <property type="entry name" value="VerF-like"/>
</dbReference>
<dbReference type="InterPro" id="IPR007219">
    <property type="entry name" value="XnlR_reg_dom"/>
</dbReference>
<evidence type="ECO:0000313" key="9">
    <source>
        <dbReference type="Proteomes" id="UP000070501"/>
    </source>
</evidence>
<dbReference type="PANTHER" id="PTHR40626">
    <property type="entry name" value="MIP31509P"/>
    <property type="match status" value="1"/>
</dbReference>
<comment type="subcellular location">
    <subcellularLocation>
        <location evidence="1">Nucleus</location>
    </subcellularLocation>
</comment>
<dbReference type="EMBL" id="KQ964257">
    <property type="protein sequence ID" value="KXJ88646.1"/>
    <property type="molecule type" value="Genomic_DNA"/>
</dbReference>
<dbReference type="Pfam" id="PF04082">
    <property type="entry name" value="Fungal_trans"/>
    <property type="match status" value="1"/>
</dbReference>
<dbReference type="AlphaFoldDB" id="A0A136IV12"/>
<proteinExistence type="predicted"/>
<evidence type="ECO:0000256" key="6">
    <source>
        <dbReference type="ARBA" id="ARBA00023242"/>
    </source>
</evidence>
<keyword evidence="6" id="KW-0539">Nucleus</keyword>
<dbReference type="GO" id="GO:0000785">
    <property type="term" value="C:chromatin"/>
    <property type="evidence" value="ECO:0007669"/>
    <property type="project" value="TreeGrafter"/>
</dbReference>
<dbReference type="GO" id="GO:0000978">
    <property type="term" value="F:RNA polymerase II cis-regulatory region sequence-specific DNA binding"/>
    <property type="evidence" value="ECO:0007669"/>
    <property type="project" value="InterPro"/>
</dbReference>
<reference evidence="9" key="1">
    <citation type="submission" date="2016-02" db="EMBL/GenBank/DDBJ databases">
        <title>Draft genome sequence of Microdochium bolleyi, a fungal endophyte of beachgrass.</title>
        <authorList>
            <consortium name="DOE Joint Genome Institute"/>
            <person name="David A.S."/>
            <person name="May G."/>
            <person name="Haridas S."/>
            <person name="Lim J."/>
            <person name="Wang M."/>
            <person name="Labutti K."/>
            <person name="Lipzen A."/>
            <person name="Barry K."/>
            <person name="Grigoriev I.V."/>
        </authorList>
    </citation>
    <scope>NUCLEOTIDE SEQUENCE [LARGE SCALE GENOMIC DNA]</scope>
    <source>
        <strain evidence="9">J235TASD1</strain>
    </source>
</reference>
<dbReference type="STRING" id="196109.A0A136IV12"/>
<evidence type="ECO:0000313" key="8">
    <source>
        <dbReference type="EMBL" id="KXJ88646.1"/>
    </source>
</evidence>
<evidence type="ECO:0000256" key="3">
    <source>
        <dbReference type="ARBA" id="ARBA00022737"/>
    </source>
</evidence>
<keyword evidence="9" id="KW-1185">Reference proteome</keyword>
<dbReference type="PANTHER" id="PTHR40626:SF10">
    <property type="entry name" value="C2H2-TYPE DOMAIN-CONTAINING PROTEIN"/>
    <property type="match status" value="1"/>
</dbReference>
<keyword evidence="2" id="KW-0479">Metal-binding</keyword>
<protein>
    <recommendedName>
        <fullName evidence="7">Xylanolytic transcriptional activator regulatory domain-containing protein</fullName>
    </recommendedName>
</protein>
<dbReference type="GO" id="GO:0008270">
    <property type="term" value="F:zinc ion binding"/>
    <property type="evidence" value="ECO:0007669"/>
    <property type="project" value="UniProtKB-KW"/>
</dbReference>
<feature type="domain" description="Xylanolytic transcriptional activator regulatory" evidence="7">
    <location>
        <begin position="159"/>
        <end position="369"/>
    </location>
</feature>
<keyword evidence="5" id="KW-0862">Zinc</keyword>
<dbReference type="CDD" id="cd12148">
    <property type="entry name" value="fungal_TF_MHR"/>
    <property type="match status" value="1"/>
</dbReference>
<evidence type="ECO:0000256" key="1">
    <source>
        <dbReference type="ARBA" id="ARBA00004123"/>
    </source>
</evidence>
<evidence type="ECO:0000256" key="4">
    <source>
        <dbReference type="ARBA" id="ARBA00022771"/>
    </source>
</evidence>
<evidence type="ECO:0000259" key="7">
    <source>
        <dbReference type="Pfam" id="PF04082"/>
    </source>
</evidence>
<sequence length="648" mass="72113">MRPPPGRLIFEPLPRDAKMTTSQPSYPVTSVLTSTQTHDANGIERLGEAAMPRIKDTLASQEMWDLHFADDLDLLWGDLSTQPSLLIPPFFLSTLPPAPGKTWRALQPDSASHREAVPWRISQEDHEVILDHLQSHSSTLPPGFIMPSRHALCRYVEGFFTGFHEHLPCLHTPTFTLANSAPELAMAIAATGARYRFQRQQADTLYRAAMALLEAQLRRRDSNSFSSAGRSSSRDLQTMQAMILLIALGTWNQRSVLREAFATASQLATMVREQGLTRPATTRPESLTWHDWIAEEGARRVKIVAYSFSNLHSIAYNIPPKLTTAEMGPVQLPAPETHWRAADEAAWHAARNKDVHVESSFAKSYSALFVHVADAAEQSTVSSFGNYVLMHGIIQQIFLVRQSSFPFASSRGDTRLPDEILEGLDTALRRWQRQWEMTRDSSLDPLAPGGPLSFNATALFRLAYIRLYADLGSYRHLDTRDPGAIARGLREVPLLDRFSHVERAALQAAHSLSIPVHIGVEYVAQTQTLSWSIVHSLCNVECAIYLSKWLETVAMALAEGKELRTGERSIVSIVASIINETDLGPLLLRETNSIRRIRRMAAAVVRLWACTFQGAHVFEIMGTIGAGLDLFADMLQQTVTNDKETGPA</sequence>
<dbReference type="GO" id="GO:0006351">
    <property type="term" value="P:DNA-templated transcription"/>
    <property type="evidence" value="ECO:0007669"/>
    <property type="project" value="InterPro"/>
</dbReference>
<evidence type="ECO:0000256" key="2">
    <source>
        <dbReference type="ARBA" id="ARBA00022723"/>
    </source>
</evidence>
<dbReference type="InParanoid" id="A0A136IV12"/>
<dbReference type="GO" id="GO:0000981">
    <property type="term" value="F:DNA-binding transcription factor activity, RNA polymerase II-specific"/>
    <property type="evidence" value="ECO:0007669"/>
    <property type="project" value="InterPro"/>
</dbReference>
<gene>
    <name evidence="8" type="ORF">Micbo1qcDRAFT_189783</name>
</gene>